<evidence type="ECO:0000313" key="2">
    <source>
        <dbReference type="Proteomes" id="UP001447374"/>
    </source>
</evidence>
<dbReference type="EMBL" id="JBEHGX010000156">
    <property type="protein sequence ID" value="MER0128428.1"/>
    <property type="molecule type" value="Genomic_DNA"/>
</dbReference>
<accession>A0ABV1PUF0</accession>
<protein>
    <submittedName>
        <fullName evidence="1">TFIIB-type zinc ribbon-containing protein</fullName>
    </submittedName>
</protein>
<keyword evidence="2" id="KW-1185">Reference proteome</keyword>
<dbReference type="RefSeq" id="WP_349951898.1">
    <property type="nucleotide sequence ID" value="NZ_JBEHGX010000156.1"/>
</dbReference>
<feature type="non-terminal residue" evidence="1">
    <location>
        <position position="1"/>
    </location>
</feature>
<organism evidence="1 2">
    <name type="scientific">Franconibacter daqui</name>
    <dbReference type="NCBI Taxonomy" id="2047724"/>
    <lineage>
        <taxon>Bacteria</taxon>
        <taxon>Pseudomonadati</taxon>
        <taxon>Pseudomonadota</taxon>
        <taxon>Gammaproteobacteria</taxon>
        <taxon>Enterobacterales</taxon>
        <taxon>Enterobacteriaceae</taxon>
        <taxon>Franconibacter</taxon>
    </lineage>
</organism>
<comment type="caution">
    <text evidence="1">The sequence shown here is derived from an EMBL/GenBank/DDBJ whole genome shotgun (WGS) entry which is preliminary data.</text>
</comment>
<evidence type="ECO:0000313" key="1">
    <source>
        <dbReference type="EMBL" id="MER0128428.1"/>
    </source>
</evidence>
<sequence length="105" mass="11538">PKCGLTPDSLFTDEVIELAMKIVNNHVSDLLNDFGKNLSKSSKNGSVKFKSGSKIKKDPVDPIISKLDNLELQIYDCCHKEAKISPSLKMEGGYCPFCGEMQDGD</sequence>
<reference evidence="1 2" key="1">
    <citation type="submission" date="2024-06" db="EMBL/GenBank/DDBJ databases">
        <title>Fanconibacter daqui strain Q02 whole shotgun sequencing project.</title>
        <authorList>
            <person name="Rodrigues J.W.A."/>
            <person name="Viana L.C."/>
            <person name="Vieira E.C."/>
            <person name="Souza F.O.L."/>
            <person name="Alegria O.C."/>
            <person name="Patroca S."/>
            <person name="Cruz A.C.R."/>
            <person name="Nunes A.R.C."/>
        </authorList>
    </citation>
    <scope>NUCLEOTIDE SEQUENCE [LARGE SCALE GENOMIC DNA]</scope>
    <source>
        <strain evidence="1 2">Q02</strain>
    </source>
</reference>
<gene>
    <name evidence="1" type="ORF">ABQG75_22305</name>
</gene>
<dbReference type="Proteomes" id="UP001447374">
    <property type="component" value="Unassembled WGS sequence"/>
</dbReference>
<name>A0ABV1PUF0_9ENTR</name>
<proteinExistence type="predicted"/>